<dbReference type="Proteomes" id="UP001177260">
    <property type="component" value="Unassembled WGS sequence"/>
</dbReference>
<reference evidence="1 2" key="1">
    <citation type="journal article" date="2023" name="ACS Omega">
        <title>Identification of the Neoaspergillic Acid Biosynthesis Gene Cluster by Establishing an In Vitro CRISPR-Ribonucleoprotein Genetic System in Aspergillus melleus.</title>
        <authorList>
            <person name="Yuan B."/>
            <person name="Grau M.F."/>
            <person name="Murata R.M."/>
            <person name="Torok T."/>
            <person name="Venkateswaran K."/>
            <person name="Stajich J.E."/>
            <person name="Wang C.C.C."/>
        </authorList>
    </citation>
    <scope>NUCLEOTIDE SEQUENCE [LARGE SCALE GENOMIC DNA]</scope>
    <source>
        <strain evidence="1 2">IMV 1140</strain>
    </source>
</reference>
<evidence type="ECO:0000313" key="2">
    <source>
        <dbReference type="Proteomes" id="UP001177260"/>
    </source>
</evidence>
<protein>
    <submittedName>
        <fullName evidence="1">Uncharacterized protein</fullName>
    </submittedName>
</protein>
<keyword evidence="2" id="KW-1185">Reference proteome</keyword>
<comment type="caution">
    <text evidence="1">The sequence shown here is derived from an EMBL/GenBank/DDBJ whole genome shotgun (WGS) entry which is preliminary data.</text>
</comment>
<proteinExistence type="predicted"/>
<gene>
    <name evidence="1" type="ORF">N8T08_000309</name>
</gene>
<accession>A0ACC3BB22</accession>
<name>A0ACC3BB22_9EURO</name>
<sequence length="664" mass="75568">MILGRYFTAIINFFGFPPSLGPQQEVLDPNVAAVHHDVDALTFIPPGVSESETEILKCEYPDLTGYEFVSGPDNRGQWLKSLDKSKIDYNISTDYETTWPKGVVRKYHVTVDEAEVTLDGVKFPNAKVFNKQWPGPWIQACWGDEVQITVRNNLAYNGTAIHMHGIRMLDSNLNDGVPGVTQCPIPPGQSFTYNFTATQYGTTWYHSHYSLQYTDGVLGPLTIHGPASGNFDNAIDPFIMGDHNHRSAFQDYYQEQFSNSKKNRPPPKMSSIIINGKGNYAGSYPERRYTKHVKPNERKLLRLINTSTDSTYIFSIDDHEFEVIGADLVPIEPYTTANITIGNGQRYHAILKTKDKNQLWGNQAYWIRTQPADGCHNFETIPDARQGILWYGDEKEAPIPTTSAHKYSAACRDEQGWKPILPWTIPKLAEGERKELDIPNSTIKLSHWLMPKERPDEHNVTVANWKAMENTAWVDYRQPTVYEKNLDPPYAPNAVVYPVEPNPRHAGGWHYMVIIGANQNKPTDAKGGNLIPAAHPIHLHGHDFALLQQSNKPFNGYSSLDLKYDNPPRRDVVLLPKNGFVVIAFKTDNPGPWVLHCHIAWHASAGLAFQALERKDAFKEQLEKRTPQWQKDQMEQNCKDWRAWQINYANHYDQQDRFQDDSGI</sequence>
<dbReference type="EMBL" id="JAOPJF010000010">
    <property type="protein sequence ID" value="KAK1147796.1"/>
    <property type="molecule type" value="Genomic_DNA"/>
</dbReference>
<evidence type="ECO:0000313" key="1">
    <source>
        <dbReference type="EMBL" id="KAK1147796.1"/>
    </source>
</evidence>
<organism evidence="1 2">
    <name type="scientific">Aspergillus melleus</name>
    <dbReference type="NCBI Taxonomy" id="138277"/>
    <lineage>
        <taxon>Eukaryota</taxon>
        <taxon>Fungi</taxon>
        <taxon>Dikarya</taxon>
        <taxon>Ascomycota</taxon>
        <taxon>Pezizomycotina</taxon>
        <taxon>Eurotiomycetes</taxon>
        <taxon>Eurotiomycetidae</taxon>
        <taxon>Eurotiales</taxon>
        <taxon>Aspergillaceae</taxon>
        <taxon>Aspergillus</taxon>
        <taxon>Aspergillus subgen. Circumdati</taxon>
    </lineage>
</organism>